<keyword evidence="5" id="KW-0496">Mitochondrion</keyword>
<proteinExistence type="inferred from homology"/>
<comment type="similarity">
    <text evidence="2">Belongs to the mitochondrion-specific ribosomal protein mL52 family.</text>
</comment>
<feature type="non-terminal residue" evidence="10">
    <location>
        <position position="165"/>
    </location>
</feature>
<dbReference type="EMBL" id="CAXKWB010088534">
    <property type="protein sequence ID" value="CAL4213242.1"/>
    <property type="molecule type" value="Genomic_DNA"/>
</dbReference>
<evidence type="ECO:0000256" key="9">
    <source>
        <dbReference type="SAM" id="MobiDB-lite"/>
    </source>
</evidence>
<feature type="compositionally biased region" description="Basic residues" evidence="9">
    <location>
        <begin position="155"/>
        <end position="165"/>
    </location>
</feature>
<accession>A0AAV2SN81</accession>
<protein>
    <recommendedName>
        <fullName evidence="7">Large ribosomal subunit protein mL52</fullName>
    </recommendedName>
    <alternativeName>
        <fullName evidence="8">39S ribosomal protein L52, mitochondrial</fullName>
    </alternativeName>
</protein>
<dbReference type="AlphaFoldDB" id="A0AAV2SN81"/>
<feature type="region of interest" description="Disordered" evidence="9">
    <location>
        <begin position="143"/>
        <end position="165"/>
    </location>
</feature>
<reference evidence="10 11" key="1">
    <citation type="submission" date="2024-05" db="EMBL/GenBank/DDBJ databases">
        <authorList>
            <person name="Wallberg A."/>
        </authorList>
    </citation>
    <scope>NUCLEOTIDE SEQUENCE [LARGE SCALE GENOMIC DNA]</scope>
</reference>
<gene>
    <name evidence="10" type="ORF">MNOR_LOCUS38505</name>
</gene>
<dbReference type="Proteomes" id="UP001497623">
    <property type="component" value="Unassembled WGS sequence"/>
</dbReference>
<keyword evidence="6" id="KW-0687">Ribonucleoprotein</keyword>
<keyword evidence="3" id="KW-0809">Transit peptide</keyword>
<evidence type="ECO:0000256" key="5">
    <source>
        <dbReference type="ARBA" id="ARBA00023128"/>
    </source>
</evidence>
<dbReference type="GO" id="GO:0032543">
    <property type="term" value="P:mitochondrial translation"/>
    <property type="evidence" value="ECO:0007669"/>
    <property type="project" value="InterPro"/>
</dbReference>
<dbReference type="PANTHER" id="PTHR34090">
    <property type="entry name" value="39S RIBOSOMAL PROTEIN L52, MITOCHONDRIAL"/>
    <property type="match status" value="1"/>
</dbReference>
<evidence type="ECO:0000313" key="11">
    <source>
        <dbReference type="Proteomes" id="UP001497623"/>
    </source>
</evidence>
<dbReference type="Pfam" id="PF18699">
    <property type="entry name" value="MRPL52"/>
    <property type="match status" value="1"/>
</dbReference>
<evidence type="ECO:0000256" key="7">
    <source>
        <dbReference type="ARBA" id="ARBA00035181"/>
    </source>
</evidence>
<dbReference type="PANTHER" id="PTHR34090:SF1">
    <property type="entry name" value="LARGE RIBOSOMAL SUBUNIT PROTEIN ML52"/>
    <property type="match status" value="1"/>
</dbReference>
<evidence type="ECO:0000313" key="10">
    <source>
        <dbReference type="EMBL" id="CAL4213242.1"/>
    </source>
</evidence>
<evidence type="ECO:0000256" key="8">
    <source>
        <dbReference type="ARBA" id="ARBA00035425"/>
    </source>
</evidence>
<comment type="subcellular location">
    <subcellularLocation>
        <location evidence="1">Mitochondrion</location>
    </subcellularLocation>
</comment>
<dbReference type="InterPro" id="IPR034596">
    <property type="entry name" value="Ribosomal_mL52"/>
</dbReference>
<evidence type="ECO:0000256" key="4">
    <source>
        <dbReference type="ARBA" id="ARBA00022980"/>
    </source>
</evidence>
<keyword evidence="4" id="KW-0689">Ribosomal protein</keyword>
<evidence type="ECO:0000256" key="6">
    <source>
        <dbReference type="ARBA" id="ARBA00023274"/>
    </source>
</evidence>
<name>A0AAV2SN81_MEGNR</name>
<comment type="caution">
    <text evidence="10">The sequence shown here is derived from an EMBL/GenBank/DDBJ whole genome shotgun (WGS) entry which is preliminary data.</text>
</comment>
<keyword evidence="11" id="KW-1185">Reference proteome</keyword>
<organism evidence="10 11">
    <name type="scientific">Meganyctiphanes norvegica</name>
    <name type="common">Northern krill</name>
    <name type="synonym">Thysanopoda norvegica</name>
    <dbReference type="NCBI Taxonomy" id="48144"/>
    <lineage>
        <taxon>Eukaryota</taxon>
        <taxon>Metazoa</taxon>
        <taxon>Ecdysozoa</taxon>
        <taxon>Arthropoda</taxon>
        <taxon>Crustacea</taxon>
        <taxon>Multicrustacea</taxon>
        <taxon>Malacostraca</taxon>
        <taxon>Eumalacostraca</taxon>
        <taxon>Eucarida</taxon>
        <taxon>Euphausiacea</taxon>
        <taxon>Euphausiidae</taxon>
        <taxon>Meganyctiphanes</taxon>
    </lineage>
</organism>
<sequence length="165" mass="19192">MKVSKILPDTLIKYLTCIYINQIWNKSSLKITLKRFTFDTKLRRVMHVFRSTCYYYLRRAPSIIRDPLAQLEIQPGSFKTKLGACGPLVDGPDYTFVDGRPTPLANHQRRRMNEQRELAVKVLKLMDETQFAIDREQRLNVGERSKREATLAAKLKPKGHLLKQS</sequence>
<evidence type="ECO:0000256" key="3">
    <source>
        <dbReference type="ARBA" id="ARBA00022946"/>
    </source>
</evidence>
<dbReference type="GO" id="GO:0003735">
    <property type="term" value="F:structural constituent of ribosome"/>
    <property type="evidence" value="ECO:0007669"/>
    <property type="project" value="InterPro"/>
</dbReference>
<dbReference type="GO" id="GO:0005762">
    <property type="term" value="C:mitochondrial large ribosomal subunit"/>
    <property type="evidence" value="ECO:0007669"/>
    <property type="project" value="InterPro"/>
</dbReference>
<evidence type="ECO:0000256" key="2">
    <source>
        <dbReference type="ARBA" id="ARBA00007232"/>
    </source>
</evidence>
<evidence type="ECO:0000256" key="1">
    <source>
        <dbReference type="ARBA" id="ARBA00004173"/>
    </source>
</evidence>